<name>A0A1I4HCP2_9RHOB</name>
<evidence type="ECO:0000313" key="2">
    <source>
        <dbReference type="EMBL" id="SFL39935.1"/>
    </source>
</evidence>
<protein>
    <submittedName>
        <fullName evidence="2">Uncharacterized protein</fullName>
    </submittedName>
</protein>
<reference evidence="2 3" key="1">
    <citation type="submission" date="2016-10" db="EMBL/GenBank/DDBJ databases">
        <authorList>
            <person name="de Groot N.N."/>
        </authorList>
    </citation>
    <scope>NUCLEOTIDE SEQUENCE [LARGE SCALE GENOMIC DNA]</scope>
    <source>
        <strain evidence="2 3">DSM 15283</strain>
    </source>
</reference>
<keyword evidence="1" id="KW-0812">Transmembrane</keyword>
<dbReference type="AlphaFoldDB" id="A0A1I4HCP2"/>
<feature type="transmembrane region" description="Helical" evidence="1">
    <location>
        <begin position="103"/>
        <end position="123"/>
    </location>
</feature>
<feature type="transmembrane region" description="Helical" evidence="1">
    <location>
        <begin position="73"/>
        <end position="91"/>
    </location>
</feature>
<evidence type="ECO:0000256" key="1">
    <source>
        <dbReference type="SAM" id="Phobius"/>
    </source>
</evidence>
<dbReference type="OrthoDB" id="5198105at2"/>
<gene>
    <name evidence="2" type="ORF">SAMN04488042_10147</name>
</gene>
<accession>A0A1I4HCP2</accession>
<keyword evidence="1" id="KW-1133">Transmembrane helix</keyword>
<organism evidence="2 3">
    <name type="scientific">Shimia aestuarii</name>
    <dbReference type="NCBI Taxonomy" id="254406"/>
    <lineage>
        <taxon>Bacteria</taxon>
        <taxon>Pseudomonadati</taxon>
        <taxon>Pseudomonadota</taxon>
        <taxon>Alphaproteobacteria</taxon>
        <taxon>Rhodobacterales</taxon>
        <taxon>Roseobacteraceae</taxon>
    </lineage>
</organism>
<feature type="transmembrane region" description="Helical" evidence="1">
    <location>
        <begin position="150"/>
        <end position="169"/>
    </location>
</feature>
<dbReference type="RefSeq" id="WP_093089954.1">
    <property type="nucleotide sequence ID" value="NZ_FOTQ01000001.1"/>
</dbReference>
<dbReference type="STRING" id="254406.SAMN04488042_10147"/>
<sequence length="177" mass="19613">MSRYAKSFSLLSVVTVVTYAVLVTLGLNHLVVGDPPMQPFDLRMLGYTYFESTAYLEALPEAAARLYAGRLRLIDTVFPALMGLWLGWALWGLTRNVHAWSRVILMVVPGSFVVMDLCENALVSEMLSLGATQITDEMVLLASSYTVSKFVTLLVAFALLSVMIVFNVGKNRRGWRG</sequence>
<evidence type="ECO:0000313" key="3">
    <source>
        <dbReference type="Proteomes" id="UP000199144"/>
    </source>
</evidence>
<keyword evidence="3" id="KW-1185">Reference proteome</keyword>
<dbReference type="EMBL" id="FOTQ01000001">
    <property type="protein sequence ID" value="SFL39935.1"/>
    <property type="molecule type" value="Genomic_DNA"/>
</dbReference>
<keyword evidence="1" id="KW-0472">Membrane</keyword>
<dbReference type="Proteomes" id="UP000199144">
    <property type="component" value="Unassembled WGS sequence"/>
</dbReference>
<proteinExistence type="predicted"/>